<dbReference type="PROSITE" id="PS51485">
    <property type="entry name" value="PHYTOCYANIN"/>
    <property type="match status" value="1"/>
</dbReference>
<feature type="domain" description="Phytocyanin" evidence="12">
    <location>
        <begin position="29"/>
        <end position="131"/>
    </location>
</feature>
<keyword evidence="5" id="KW-0472">Membrane</keyword>
<feature type="region of interest" description="Disordered" evidence="10">
    <location>
        <begin position="132"/>
        <end position="157"/>
    </location>
</feature>
<keyword evidence="14" id="KW-1185">Reference proteome</keyword>
<evidence type="ECO:0000256" key="3">
    <source>
        <dbReference type="ARBA" id="ARBA00022622"/>
    </source>
</evidence>
<dbReference type="GO" id="GO:0098552">
    <property type="term" value="C:side of membrane"/>
    <property type="evidence" value="ECO:0007669"/>
    <property type="project" value="UniProtKB-KW"/>
</dbReference>
<evidence type="ECO:0000256" key="4">
    <source>
        <dbReference type="ARBA" id="ARBA00022729"/>
    </source>
</evidence>
<evidence type="ECO:0000256" key="8">
    <source>
        <dbReference type="ARBA" id="ARBA00023288"/>
    </source>
</evidence>
<name>W9RGZ4_9ROSA</name>
<dbReference type="Pfam" id="PF02298">
    <property type="entry name" value="Cu_bind_like"/>
    <property type="match status" value="1"/>
</dbReference>
<dbReference type="GO" id="GO:0005886">
    <property type="term" value="C:plasma membrane"/>
    <property type="evidence" value="ECO:0007669"/>
    <property type="project" value="UniProtKB-SubCell"/>
</dbReference>
<dbReference type="InterPro" id="IPR041846">
    <property type="entry name" value="ENL_dom"/>
</dbReference>
<dbReference type="InterPro" id="IPR003245">
    <property type="entry name" value="Phytocyanin_dom"/>
</dbReference>
<dbReference type="AlphaFoldDB" id="W9RGZ4"/>
<keyword evidence="3" id="KW-0336">GPI-anchor</keyword>
<dbReference type="SUPFAM" id="SSF49503">
    <property type="entry name" value="Cupredoxins"/>
    <property type="match status" value="1"/>
</dbReference>
<reference evidence="14" key="1">
    <citation type="submission" date="2013-01" db="EMBL/GenBank/DDBJ databases">
        <title>Draft Genome Sequence of a Mulberry Tree, Morus notabilis C.K. Schneid.</title>
        <authorList>
            <person name="He N."/>
            <person name="Zhao S."/>
        </authorList>
    </citation>
    <scope>NUCLEOTIDE SEQUENCE</scope>
</reference>
<keyword evidence="8" id="KW-0449">Lipoprotein</keyword>
<dbReference type="PANTHER" id="PTHR33021:SF234">
    <property type="entry name" value="EARLY NODULIN-LIKE PROTEIN 7"/>
    <property type="match status" value="1"/>
</dbReference>
<evidence type="ECO:0000259" key="12">
    <source>
        <dbReference type="PROSITE" id="PS51485"/>
    </source>
</evidence>
<evidence type="ECO:0000256" key="5">
    <source>
        <dbReference type="ARBA" id="ARBA00023136"/>
    </source>
</evidence>
<protein>
    <submittedName>
        <fullName evidence="13">Early nodulin-like protein 2</fullName>
    </submittedName>
</protein>
<evidence type="ECO:0000313" key="13">
    <source>
        <dbReference type="EMBL" id="EXB74560.1"/>
    </source>
</evidence>
<keyword evidence="7" id="KW-0325">Glycoprotein</keyword>
<dbReference type="CDD" id="cd11019">
    <property type="entry name" value="OsENODL1_like"/>
    <property type="match status" value="1"/>
</dbReference>
<feature type="compositionally biased region" description="Low complexity" evidence="10">
    <location>
        <begin position="134"/>
        <end position="154"/>
    </location>
</feature>
<comment type="subcellular location">
    <subcellularLocation>
        <location evidence="1">Cell membrane</location>
        <topology evidence="1">Lipid-anchor</topology>
        <topology evidence="1">GPI-anchor</topology>
    </subcellularLocation>
</comment>
<dbReference type="FunFam" id="2.60.40.420:FF:000010">
    <property type="entry name" value="Early nodulin-like protein 1"/>
    <property type="match status" value="1"/>
</dbReference>
<accession>W9RGZ4</accession>
<evidence type="ECO:0000256" key="11">
    <source>
        <dbReference type="SAM" id="SignalP"/>
    </source>
</evidence>
<dbReference type="EMBL" id="KE344648">
    <property type="protein sequence ID" value="EXB74560.1"/>
    <property type="molecule type" value="Genomic_DNA"/>
</dbReference>
<keyword evidence="6" id="KW-1015">Disulfide bond</keyword>
<evidence type="ECO:0000256" key="10">
    <source>
        <dbReference type="SAM" id="MobiDB-lite"/>
    </source>
</evidence>
<dbReference type="Gene3D" id="2.60.40.420">
    <property type="entry name" value="Cupredoxins - blue copper proteins"/>
    <property type="match status" value="1"/>
</dbReference>
<evidence type="ECO:0000256" key="1">
    <source>
        <dbReference type="ARBA" id="ARBA00004609"/>
    </source>
</evidence>
<dbReference type="eggNOG" id="ENOG502S0M1">
    <property type="taxonomic scope" value="Eukaryota"/>
</dbReference>
<proteinExistence type="inferred from homology"/>
<sequence length="179" mass="19588">MTSKSMALFNTLMMVFFLFMNAPLLEGSRDFKVGDNLGWLEPDINNVTLYNQWAAKHRFQIGDSLVFEYNNDSVLVVEKWGYYHCDTSKPIIAFNNGNSTVKLDRPGLFYFISGTSDHCKRGQRMIVDVLSPRSPHSTAAPPDAAASPSPAQSSGDAVSTVTSSSLVMALLVSTVATLV</sequence>
<gene>
    <name evidence="13" type="ORF">L484_026257</name>
</gene>
<comment type="similarity">
    <text evidence="9">Belongs to the early nodulin-like (ENODL) family.</text>
</comment>
<keyword evidence="2" id="KW-1003">Cell membrane</keyword>
<dbReference type="STRING" id="981085.W9RGZ4"/>
<evidence type="ECO:0000313" key="14">
    <source>
        <dbReference type="Proteomes" id="UP000030645"/>
    </source>
</evidence>
<dbReference type="Proteomes" id="UP000030645">
    <property type="component" value="Unassembled WGS sequence"/>
</dbReference>
<dbReference type="PANTHER" id="PTHR33021">
    <property type="entry name" value="BLUE COPPER PROTEIN"/>
    <property type="match status" value="1"/>
</dbReference>
<feature type="chain" id="PRO_5004932576" evidence="11">
    <location>
        <begin position="28"/>
        <end position="179"/>
    </location>
</feature>
<evidence type="ECO:0000256" key="7">
    <source>
        <dbReference type="ARBA" id="ARBA00023180"/>
    </source>
</evidence>
<evidence type="ECO:0000256" key="2">
    <source>
        <dbReference type="ARBA" id="ARBA00022475"/>
    </source>
</evidence>
<organism evidence="13 14">
    <name type="scientific">Morus notabilis</name>
    <dbReference type="NCBI Taxonomy" id="981085"/>
    <lineage>
        <taxon>Eukaryota</taxon>
        <taxon>Viridiplantae</taxon>
        <taxon>Streptophyta</taxon>
        <taxon>Embryophyta</taxon>
        <taxon>Tracheophyta</taxon>
        <taxon>Spermatophyta</taxon>
        <taxon>Magnoliopsida</taxon>
        <taxon>eudicotyledons</taxon>
        <taxon>Gunneridae</taxon>
        <taxon>Pentapetalae</taxon>
        <taxon>rosids</taxon>
        <taxon>fabids</taxon>
        <taxon>Rosales</taxon>
        <taxon>Moraceae</taxon>
        <taxon>Moreae</taxon>
        <taxon>Morus</taxon>
    </lineage>
</organism>
<dbReference type="InterPro" id="IPR008972">
    <property type="entry name" value="Cupredoxin"/>
</dbReference>
<dbReference type="InterPro" id="IPR039391">
    <property type="entry name" value="Phytocyanin-like"/>
</dbReference>
<keyword evidence="4 11" id="KW-0732">Signal</keyword>
<dbReference type="KEGG" id="mnt:21408920"/>
<evidence type="ECO:0000256" key="9">
    <source>
        <dbReference type="ARBA" id="ARBA00035011"/>
    </source>
</evidence>
<feature type="signal peptide" evidence="11">
    <location>
        <begin position="1"/>
        <end position="27"/>
    </location>
</feature>
<dbReference type="GO" id="GO:0009055">
    <property type="term" value="F:electron transfer activity"/>
    <property type="evidence" value="ECO:0007669"/>
    <property type="project" value="InterPro"/>
</dbReference>
<evidence type="ECO:0000256" key="6">
    <source>
        <dbReference type="ARBA" id="ARBA00023157"/>
    </source>
</evidence>
<dbReference type="OrthoDB" id="1933543at2759"/>